<dbReference type="SMART" id="SM01209">
    <property type="entry name" value="GARS_A"/>
    <property type="match status" value="1"/>
</dbReference>
<dbReference type="KEGG" id="emi:Emin_0996"/>
<name>B2KDF3_ELUMP</name>
<dbReference type="NCBIfam" id="NF005543">
    <property type="entry name" value="PRK07206.1"/>
    <property type="match status" value="1"/>
</dbReference>
<dbReference type="Proteomes" id="UP000001029">
    <property type="component" value="Chromosome"/>
</dbReference>
<dbReference type="InterPro" id="IPR052032">
    <property type="entry name" value="ATP-dep_AA_Ligase"/>
</dbReference>
<organism evidence="6 7">
    <name type="scientific">Elusimicrobium minutum (strain Pei191)</name>
    <dbReference type="NCBI Taxonomy" id="445932"/>
    <lineage>
        <taxon>Bacteria</taxon>
        <taxon>Pseudomonadati</taxon>
        <taxon>Elusimicrobiota</taxon>
        <taxon>Elusimicrobia</taxon>
        <taxon>Elusimicrobiales</taxon>
        <taxon>Elusimicrobiaceae</taxon>
        <taxon>Elusimicrobium</taxon>
    </lineage>
</organism>
<dbReference type="Gene3D" id="3.40.50.20">
    <property type="match status" value="1"/>
</dbReference>
<proteinExistence type="predicted"/>
<sequence length="541" mass="61056">MDKGKVLIVDGYSTGKYYADRLKERGITPFHLTSGMEKNTSLPQDVIEKYIASQIGTSYQTTYLMPDSLQSLLEEFGKHNFAAVIPGTESGVEVAERLSEYFKLPSNDFKTVALRRDKHLMQQALKNAGLKYISFLKTAKVEEALSWIEKNNFKKIVIKPLMSAGTDGVKVCEDKDSVKKAFESLIGTKDGFGRKNDEVLVEQFIEGKEIVVNCVSRGGEHILTDVMIYNKILTVDKNPVYDASLLIKNLTPEFKECVDYTFKVLNVLGIKYGASHTEIMLTPEGPVLIETGARVMGRLSEIYWEALGRNSIDLILDSYLDGVKHKENMLKPYNPKKSFLYKYFISYANAEISSLPVFDSLGELPCVRELTFALARQSMRVKKTIDMPTMPGEGVFISEQEEEIINAYKTARFLEVCAPGLLYEPKDAVPMAFEKELLAKIKDKGSLCDEYDTLFKGFELKYKDFENSVLYVLNDLMLPCLNGEIGDVYIAGKQLYEDKRTKETLIPNPFYSVFLPVAAEPFLFKTGDKGRIEKTGEIKIL</sequence>
<dbReference type="Pfam" id="PF01071">
    <property type="entry name" value="GARS_A"/>
    <property type="match status" value="1"/>
</dbReference>
<dbReference type="PROSITE" id="PS50975">
    <property type="entry name" value="ATP_GRASP"/>
    <property type="match status" value="1"/>
</dbReference>
<dbReference type="Gene3D" id="2.30.38.10">
    <property type="entry name" value="Luciferase, Domain 3"/>
    <property type="match status" value="1"/>
</dbReference>
<keyword evidence="2 4" id="KW-0547">Nucleotide-binding</keyword>
<evidence type="ECO:0000256" key="1">
    <source>
        <dbReference type="ARBA" id="ARBA00022598"/>
    </source>
</evidence>
<dbReference type="GO" id="GO:0016874">
    <property type="term" value="F:ligase activity"/>
    <property type="evidence" value="ECO:0007669"/>
    <property type="project" value="UniProtKB-KW"/>
</dbReference>
<dbReference type="Gene3D" id="3.30.1490.20">
    <property type="entry name" value="ATP-grasp fold, A domain"/>
    <property type="match status" value="1"/>
</dbReference>
<keyword evidence="7" id="KW-1185">Reference proteome</keyword>
<dbReference type="RefSeq" id="WP_012415164.1">
    <property type="nucleotide sequence ID" value="NC_010644.1"/>
</dbReference>
<evidence type="ECO:0000256" key="4">
    <source>
        <dbReference type="PROSITE-ProRule" id="PRU00409"/>
    </source>
</evidence>
<dbReference type="EMBL" id="CP001055">
    <property type="protein sequence ID" value="ACC98549.1"/>
    <property type="molecule type" value="Genomic_DNA"/>
</dbReference>
<dbReference type="AlphaFoldDB" id="B2KDF3"/>
<dbReference type="InterPro" id="IPR011761">
    <property type="entry name" value="ATP-grasp"/>
</dbReference>
<dbReference type="PANTHER" id="PTHR43585">
    <property type="entry name" value="FUMIPYRROLE BIOSYNTHESIS PROTEIN C"/>
    <property type="match status" value="1"/>
</dbReference>
<evidence type="ECO:0000313" key="6">
    <source>
        <dbReference type="EMBL" id="ACC98549.1"/>
    </source>
</evidence>
<evidence type="ECO:0000256" key="2">
    <source>
        <dbReference type="ARBA" id="ARBA00022741"/>
    </source>
</evidence>
<keyword evidence="3 4" id="KW-0067">ATP-binding</keyword>
<dbReference type="Gene3D" id="3.30.470.20">
    <property type="entry name" value="ATP-grasp fold, B domain"/>
    <property type="match status" value="1"/>
</dbReference>
<protein>
    <submittedName>
        <fullName evidence="6">Putative phosphoribosylglycinamide synthetase</fullName>
    </submittedName>
</protein>
<dbReference type="STRING" id="445932.Emin_0996"/>
<evidence type="ECO:0000256" key="3">
    <source>
        <dbReference type="ARBA" id="ARBA00022840"/>
    </source>
</evidence>
<dbReference type="GO" id="GO:0046872">
    <property type="term" value="F:metal ion binding"/>
    <property type="evidence" value="ECO:0007669"/>
    <property type="project" value="InterPro"/>
</dbReference>
<dbReference type="InterPro" id="IPR013815">
    <property type="entry name" value="ATP_grasp_subdomain_1"/>
</dbReference>
<keyword evidence="1" id="KW-0436">Ligase</keyword>
<accession>B2KDF3</accession>
<dbReference type="OrthoDB" id="24041at2"/>
<dbReference type="PANTHER" id="PTHR43585:SF2">
    <property type="entry name" value="ATP-GRASP ENZYME FSQD"/>
    <property type="match status" value="1"/>
</dbReference>
<dbReference type="GO" id="GO:0005524">
    <property type="term" value="F:ATP binding"/>
    <property type="evidence" value="ECO:0007669"/>
    <property type="project" value="UniProtKB-UniRule"/>
</dbReference>
<evidence type="ECO:0000313" key="7">
    <source>
        <dbReference type="Proteomes" id="UP000001029"/>
    </source>
</evidence>
<dbReference type="SUPFAM" id="SSF56059">
    <property type="entry name" value="Glutathione synthetase ATP-binding domain-like"/>
    <property type="match status" value="1"/>
</dbReference>
<reference evidence="6 7" key="1">
    <citation type="journal article" date="2009" name="Appl. Environ. Microbiol.">
        <title>Genomic analysis of 'Elusimicrobium minutum,' the first cultivated representative of the phylum 'Elusimicrobia' (formerly termite group 1).</title>
        <authorList>
            <person name="Herlemann D.P.R."/>
            <person name="Geissinger O."/>
            <person name="Ikeda-Ohtsubo W."/>
            <person name="Kunin V."/>
            <person name="Sun H."/>
            <person name="Lapidus A."/>
            <person name="Hugenholtz P."/>
            <person name="Brune A."/>
        </authorList>
    </citation>
    <scope>NUCLEOTIDE SEQUENCE [LARGE SCALE GENOMIC DNA]</scope>
    <source>
        <strain evidence="6 7">Pei191</strain>
    </source>
</reference>
<dbReference type="HOGENOM" id="CLU_029016_3_2_0"/>
<evidence type="ECO:0000259" key="5">
    <source>
        <dbReference type="PROSITE" id="PS50975"/>
    </source>
</evidence>
<feature type="domain" description="ATP-grasp" evidence="5">
    <location>
        <begin position="122"/>
        <end position="320"/>
    </location>
</feature>
<gene>
    <name evidence="6" type="ordered locus">Emin_0996</name>
</gene>
<dbReference type="InterPro" id="IPR020561">
    <property type="entry name" value="PRibGlycinamid_synth_ATP-grasp"/>
</dbReference>